<evidence type="ECO:0000256" key="1">
    <source>
        <dbReference type="ARBA" id="ARBA00022679"/>
    </source>
</evidence>
<name>A0A9D1JWK1_9PROT</name>
<dbReference type="GO" id="GO:0016757">
    <property type="term" value="F:glycosyltransferase activity"/>
    <property type="evidence" value="ECO:0007669"/>
    <property type="project" value="InterPro"/>
</dbReference>
<dbReference type="PANTHER" id="PTHR46401:SF2">
    <property type="entry name" value="GLYCOSYLTRANSFERASE WBBK-RELATED"/>
    <property type="match status" value="1"/>
</dbReference>
<dbReference type="GO" id="GO:0009103">
    <property type="term" value="P:lipopolysaccharide biosynthetic process"/>
    <property type="evidence" value="ECO:0007669"/>
    <property type="project" value="TreeGrafter"/>
</dbReference>
<feature type="domain" description="Glycosyl transferase family 1" evidence="2">
    <location>
        <begin position="175"/>
        <end position="335"/>
    </location>
</feature>
<evidence type="ECO:0000313" key="4">
    <source>
        <dbReference type="Proteomes" id="UP000886742"/>
    </source>
</evidence>
<dbReference type="SUPFAM" id="SSF53756">
    <property type="entry name" value="UDP-Glycosyltransferase/glycogen phosphorylase"/>
    <property type="match status" value="1"/>
</dbReference>
<dbReference type="PANTHER" id="PTHR46401">
    <property type="entry name" value="GLYCOSYLTRANSFERASE WBBK-RELATED"/>
    <property type="match status" value="1"/>
</dbReference>
<comment type="caution">
    <text evidence="3">The sequence shown here is derived from an EMBL/GenBank/DDBJ whole genome shotgun (WGS) entry which is preliminary data.</text>
</comment>
<dbReference type="Gene3D" id="3.40.50.2000">
    <property type="entry name" value="Glycogen Phosphorylase B"/>
    <property type="match status" value="2"/>
</dbReference>
<dbReference type="EMBL" id="DVJI01000012">
    <property type="protein sequence ID" value="HIS70974.1"/>
    <property type="molecule type" value="Genomic_DNA"/>
</dbReference>
<dbReference type="Proteomes" id="UP000886742">
    <property type="component" value="Unassembled WGS sequence"/>
</dbReference>
<dbReference type="AlphaFoldDB" id="A0A9D1JWK1"/>
<keyword evidence="1" id="KW-0808">Transferase</keyword>
<gene>
    <name evidence="3" type="ORF">IAD02_03235</name>
</gene>
<evidence type="ECO:0000313" key="3">
    <source>
        <dbReference type="EMBL" id="HIS70974.1"/>
    </source>
</evidence>
<protein>
    <submittedName>
        <fullName evidence="3">Glycosyltransferase family 4 protein</fullName>
    </submittedName>
</protein>
<dbReference type="InterPro" id="IPR001296">
    <property type="entry name" value="Glyco_trans_1"/>
</dbReference>
<sequence length="363" mass="41601">MKKIINIIELDSRDARYQSGIATYFNVLAQNMPDNINTYNIVFYRHPEYTDITIADVGNELQIRHPMEFPIAALFETVFAYLIPKLKTMQNIIVKSDCLSCENLAYLIKSRIYCKTIGVLHCQPNIDTNAGFVPADPYFNMDHIILVGDNGKKYMQYWRCTRPYSVIYNGTDKPTIKNKHINDGVFRFIFANGWAPHKGFKKIIPAIRQVAKKHKIEVCILGGHAKEDEQTFQEIRDLPIINMGLVNDVQKIQECYERADCALFASQTEACSFAGIEALAYNLPIISTNESAMVEMFGNAALFVEMGPNFEINTEEYATQMLRIIQDRSLRTKLGVVGYSRFLSRYTRKKMIAKTLDIYNSLF</sequence>
<reference evidence="3" key="2">
    <citation type="journal article" date="2021" name="PeerJ">
        <title>Extensive microbial diversity within the chicken gut microbiome revealed by metagenomics and culture.</title>
        <authorList>
            <person name="Gilroy R."/>
            <person name="Ravi A."/>
            <person name="Getino M."/>
            <person name="Pursley I."/>
            <person name="Horton D.L."/>
            <person name="Alikhan N.F."/>
            <person name="Baker D."/>
            <person name="Gharbi K."/>
            <person name="Hall N."/>
            <person name="Watson M."/>
            <person name="Adriaenssens E.M."/>
            <person name="Foster-Nyarko E."/>
            <person name="Jarju S."/>
            <person name="Secka A."/>
            <person name="Antonio M."/>
            <person name="Oren A."/>
            <person name="Chaudhuri R.R."/>
            <person name="La Ragione R."/>
            <person name="Hildebrand F."/>
            <person name="Pallen M.J."/>
        </authorList>
    </citation>
    <scope>NUCLEOTIDE SEQUENCE</scope>
    <source>
        <strain evidence="3">ChiGjej3B3-5194</strain>
    </source>
</reference>
<reference evidence="3" key="1">
    <citation type="submission" date="2020-10" db="EMBL/GenBank/DDBJ databases">
        <authorList>
            <person name="Gilroy R."/>
        </authorList>
    </citation>
    <scope>NUCLEOTIDE SEQUENCE</scope>
    <source>
        <strain evidence="3">ChiGjej3B3-5194</strain>
    </source>
</reference>
<dbReference type="Pfam" id="PF00534">
    <property type="entry name" value="Glycos_transf_1"/>
    <property type="match status" value="1"/>
</dbReference>
<dbReference type="CDD" id="cd03801">
    <property type="entry name" value="GT4_PimA-like"/>
    <property type="match status" value="1"/>
</dbReference>
<accession>A0A9D1JWK1</accession>
<proteinExistence type="predicted"/>
<organism evidence="3 4">
    <name type="scientific">Candidatus Enterousia intestinigallinarum</name>
    <dbReference type="NCBI Taxonomy" id="2840790"/>
    <lineage>
        <taxon>Bacteria</taxon>
        <taxon>Pseudomonadati</taxon>
        <taxon>Pseudomonadota</taxon>
        <taxon>Alphaproteobacteria</taxon>
        <taxon>Candidatus Enterousia</taxon>
    </lineage>
</organism>
<evidence type="ECO:0000259" key="2">
    <source>
        <dbReference type="Pfam" id="PF00534"/>
    </source>
</evidence>